<dbReference type="InterPro" id="IPR038766">
    <property type="entry name" value="Membrane_comp_ABC_pdt"/>
</dbReference>
<evidence type="ECO:0000259" key="2">
    <source>
        <dbReference type="Pfam" id="PF12704"/>
    </source>
</evidence>
<feature type="domain" description="MacB-like periplasmic core" evidence="2">
    <location>
        <begin position="24"/>
        <end position="227"/>
    </location>
</feature>
<feature type="non-terminal residue" evidence="3">
    <location>
        <position position="277"/>
    </location>
</feature>
<dbReference type="AlphaFoldDB" id="A0A832J4R5"/>
<dbReference type="PANTHER" id="PTHR30287:SF1">
    <property type="entry name" value="INNER MEMBRANE PROTEIN"/>
    <property type="match status" value="1"/>
</dbReference>
<reference evidence="3" key="1">
    <citation type="journal article" date="2020" name="mSystems">
        <title>Genome- and Community-Level Interaction Insights into Carbon Utilization and Element Cycling Functions of Hydrothermarchaeota in Hydrothermal Sediment.</title>
        <authorList>
            <person name="Zhou Z."/>
            <person name="Liu Y."/>
            <person name="Xu W."/>
            <person name="Pan J."/>
            <person name="Luo Z.H."/>
            <person name="Li M."/>
        </authorList>
    </citation>
    <scope>NUCLEOTIDE SEQUENCE [LARGE SCALE GENOMIC DNA]</scope>
    <source>
        <strain evidence="3">HyVt-505</strain>
    </source>
</reference>
<dbReference type="InterPro" id="IPR025857">
    <property type="entry name" value="MacB_PCD"/>
</dbReference>
<evidence type="ECO:0000313" key="3">
    <source>
        <dbReference type="EMBL" id="HHJ81332.1"/>
    </source>
</evidence>
<dbReference type="Pfam" id="PF12704">
    <property type="entry name" value="MacB_PCD"/>
    <property type="match status" value="1"/>
</dbReference>
<proteinExistence type="predicted"/>
<dbReference type="GO" id="GO:0005886">
    <property type="term" value="C:plasma membrane"/>
    <property type="evidence" value="ECO:0007669"/>
    <property type="project" value="TreeGrafter"/>
</dbReference>
<gene>
    <name evidence="3" type="ORF">ENJ65_06825</name>
</gene>
<keyword evidence="1" id="KW-0812">Transmembrane</keyword>
<protein>
    <submittedName>
        <fullName evidence="3">ABC transporter permease</fullName>
    </submittedName>
</protein>
<organism evidence="3">
    <name type="scientific">Candidatus Tenderia electrophaga</name>
    <dbReference type="NCBI Taxonomy" id="1748243"/>
    <lineage>
        <taxon>Bacteria</taxon>
        <taxon>Pseudomonadati</taxon>
        <taxon>Pseudomonadota</taxon>
        <taxon>Gammaproteobacteria</taxon>
        <taxon>Candidatus Tenderiales</taxon>
        <taxon>Candidatus Tenderiaceae</taxon>
        <taxon>Candidatus Tenderia</taxon>
    </lineage>
</organism>
<dbReference type="Proteomes" id="UP000885832">
    <property type="component" value="Unassembled WGS sequence"/>
</dbReference>
<dbReference type="PANTHER" id="PTHR30287">
    <property type="entry name" value="MEMBRANE COMPONENT OF PREDICTED ABC SUPERFAMILY METABOLITE UPTAKE TRANSPORTER"/>
    <property type="match status" value="1"/>
</dbReference>
<sequence>MTALRLGLRQLWRDWRAGELTVLLLALIVAVASVSSVNFFTNRIQLALASQSNDLLGGDLVYSSSNPIADEKIATAVATGLKTAATVEFPTMVLAADASQLVALKAVSHTYPLRGRMHIASELFTAAKAVDQVPAPGSVWLANQVLTQLGLKVGDRLTVGAIELVVAAVLISEPEQSGGMLFGFAPRLLMNIDDLPRTQLLQPASRVSYRLLMAGETDRVAALQRDWQKQLGVGERLNNIKDSRPQVQIALQRAEAFLGLAALVSVLLAAAAVAMAA</sequence>
<accession>A0A832J4R5</accession>
<comment type="caution">
    <text evidence="3">The sequence shown here is derived from an EMBL/GenBank/DDBJ whole genome shotgun (WGS) entry which is preliminary data.</text>
</comment>
<dbReference type="EMBL" id="DRNF01000430">
    <property type="protein sequence ID" value="HHJ81332.1"/>
    <property type="molecule type" value="Genomic_DNA"/>
</dbReference>
<keyword evidence="1" id="KW-0472">Membrane</keyword>
<feature type="transmembrane region" description="Helical" evidence="1">
    <location>
        <begin position="256"/>
        <end position="276"/>
    </location>
</feature>
<keyword evidence="1" id="KW-1133">Transmembrane helix</keyword>
<evidence type="ECO:0000256" key="1">
    <source>
        <dbReference type="SAM" id="Phobius"/>
    </source>
</evidence>
<name>A0A832J4R5_9GAMM</name>